<dbReference type="eggNOG" id="KOG2304">
    <property type="taxonomic scope" value="Eukaryota"/>
</dbReference>
<dbReference type="Proteomes" id="UP000015101">
    <property type="component" value="Unassembled WGS sequence"/>
</dbReference>
<dbReference type="EMBL" id="AMQM01006020">
    <property type="status" value="NOT_ANNOTATED_CDS"/>
    <property type="molecule type" value="Genomic_DNA"/>
</dbReference>
<dbReference type="PANTHER" id="PTHR43561">
    <property type="match status" value="1"/>
</dbReference>
<keyword evidence="7 12" id="KW-0520">NAD</keyword>
<dbReference type="InParanoid" id="T1FND8"/>
<organism evidence="17 18">
    <name type="scientific">Helobdella robusta</name>
    <name type="common">Californian leech</name>
    <dbReference type="NCBI Taxonomy" id="6412"/>
    <lineage>
        <taxon>Eukaryota</taxon>
        <taxon>Metazoa</taxon>
        <taxon>Spiralia</taxon>
        <taxon>Lophotrochozoa</taxon>
        <taxon>Annelida</taxon>
        <taxon>Clitellata</taxon>
        <taxon>Hirudinea</taxon>
        <taxon>Rhynchobdellida</taxon>
        <taxon>Glossiphoniidae</taxon>
        <taxon>Helobdella</taxon>
    </lineage>
</organism>
<keyword evidence="8" id="KW-0443">Lipid metabolism</keyword>
<dbReference type="GO" id="GO:0005759">
    <property type="term" value="C:mitochondrial matrix"/>
    <property type="evidence" value="ECO:0007669"/>
    <property type="project" value="UniProtKB-SubCell"/>
</dbReference>
<dbReference type="InterPro" id="IPR008927">
    <property type="entry name" value="6-PGluconate_DH-like_C_sf"/>
</dbReference>
<accession>T1FND8</accession>
<evidence type="ECO:0000256" key="8">
    <source>
        <dbReference type="ARBA" id="ARBA00023098"/>
    </source>
</evidence>
<dbReference type="GO" id="GO:0006635">
    <property type="term" value="P:fatty acid beta-oxidation"/>
    <property type="evidence" value="ECO:0000318"/>
    <property type="project" value="GO_Central"/>
</dbReference>
<dbReference type="InterPro" id="IPR006180">
    <property type="entry name" value="3-OHacyl-CoA_DH_CS"/>
</dbReference>
<dbReference type="Pfam" id="PF00725">
    <property type="entry name" value="3HCDH"/>
    <property type="match status" value="1"/>
</dbReference>
<evidence type="ECO:0000256" key="5">
    <source>
        <dbReference type="ARBA" id="ARBA00022832"/>
    </source>
</evidence>
<dbReference type="GO" id="GO:0005739">
    <property type="term" value="C:mitochondrion"/>
    <property type="evidence" value="ECO:0000318"/>
    <property type="project" value="GO_Central"/>
</dbReference>
<evidence type="ECO:0000256" key="2">
    <source>
        <dbReference type="ARBA" id="ARBA00005005"/>
    </source>
</evidence>
<dbReference type="InterPro" id="IPR006108">
    <property type="entry name" value="3HC_DH_C"/>
</dbReference>
<dbReference type="OMA" id="MAHPMGP"/>
<evidence type="ECO:0000256" key="1">
    <source>
        <dbReference type="ARBA" id="ARBA00004305"/>
    </source>
</evidence>
<dbReference type="Gene3D" id="3.40.50.720">
    <property type="entry name" value="NAD(P)-binding Rossmann-like Domain"/>
    <property type="match status" value="1"/>
</dbReference>
<evidence type="ECO:0000256" key="12">
    <source>
        <dbReference type="PIRSR" id="PIRSR000105-2"/>
    </source>
</evidence>
<feature type="binding site" evidence="12">
    <location>
        <position position="120"/>
    </location>
    <ligand>
        <name>NAD(+)</name>
        <dbReference type="ChEBI" id="CHEBI:57540"/>
    </ligand>
</feature>
<comment type="subcellular location">
    <subcellularLocation>
        <location evidence="1">Mitochondrion matrix</location>
    </subcellularLocation>
</comment>
<dbReference type="Pfam" id="PF02737">
    <property type="entry name" value="3HCDH_N"/>
    <property type="match status" value="1"/>
</dbReference>
<feature type="domain" description="3-hydroxyacyl-CoA dehydrogenase C-terminal" evidence="14">
    <location>
        <begin position="214"/>
        <end position="311"/>
    </location>
</feature>
<dbReference type="InterPro" id="IPR006176">
    <property type="entry name" value="3-OHacyl-CoA_DH_NAD-bd"/>
</dbReference>
<feature type="binding site" evidence="12">
    <location>
        <position position="171"/>
    </location>
    <ligand>
        <name>NAD(+)</name>
        <dbReference type="ChEBI" id="CHEBI:57540"/>
    </ligand>
</feature>
<dbReference type="CTD" id="20210335"/>
<dbReference type="EC" id="1.1.1.35" evidence="4"/>
<dbReference type="SUPFAM" id="SSF48179">
    <property type="entry name" value="6-phosphogluconate dehydrogenase C-terminal domain-like"/>
    <property type="match status" value="1"/>
</dbReference>
<evidence type="ECO:0000256" key="3">
    <source>
        <dbReference type="ARBA" id="ARBA00009463"/>
    </source>
</evidence>
<dbReference type="HOGENOM" id="CLU_009834_2_0_1"/>
<dbReference type="FunCoup" id="T1FND8">
    <property type="interactions" value="150"/>
</dbReference>
<feature type="binding site" evidence="12">
    <location>
        <position position="125"/>
    </location>
    <ligand>
        <name>NAD(+)</name>
        <dbReference type="ChEBI" id="CHEBI:57540"/>
    </ligand>
</feature>
<dbReference type="PIRSF" id="PIRSF000105">
    <property type="entry name" value="HCDH"/>
    <property type="match status" value="1"/>
</dbReference>
<comment type="similarity">
    <text evidence="3">Belongs to the 3-hydroxyacyl-CoA dehydrogenase family.</text>
</comment>
<dbReference type="InterPro" id="IPR036291">
    <property type="entry name" value="NAD(P)-bd_dom_sf"/>
</dbReference>
<evidence type="ECO:0000313" key="16">
    <source>
        <dbReference type="EMBL" id="ESN98124.1"/>
    </source>
</evidence>
<feature type="domain" description="3-hydroxyacyl-CoA dehydrogenase NAD binding" evidence="15">
    <location>
        <begin position="27"/>
        <end position="211"/>
    </location>
</feature>
<dbReference type="GO" id="GO:0070403">
    <property type="term" value="F:NAD+ binding"/>
    <property type="evidence" value="ECO:0007669"/>
    <property type="project" value="InterPro"/>
</dbReference>
<feature type="binding site" evidence="13">
    <location>
        <position position="78"/>
    </location>
    <ligand>
        <name>CoA</name>
        <dbReference type="ChEBI" id="CHEBI:57287"/>
    </ligand>
</feature>
<gene>
    <name evidence="17" type="primary">20210335</name>
    <name evidence="16" type="ORF">HELRODRAFT_185875</name>
</gene>
<evidence type="ECO:0000256" key="6">
    <source>
        <dbReference type="ARBA" id="ARBA00023002"/>
    </source>
</evidence>
<feature type="binding site" evidence="12">
    <location>
        <position position="55"/>
    </location>
    <ligand>
        <name>NAD(+)</name>
        <dbReference type="ChEBI" id="CHEBI:57540"/>
    </ligand>
</feature>
<dbReference type="OrthoDB" id="5958943at2759"/>
<dbReference type="PROSITE" id="PS00067">
    <property type="entry name" value="3HCDH"/>
    <property type="match status" value="1"/>
</dbReference>
<feature type="site" description="Important for catalytic activity" evidence="11">
    <location>
        <position position="168"/>
    </location>
</feature>
<dbReference type="STRING" id="6412.T1FND8"/>
<evidence type="ECO:0000256" key="10">
    <source>
        <dbReference type="ARBA" id="ARBA00049556"/>
    </source>
</evidence>
<evidence type="ECO:0000313" key="18">
    <source>
        <dbReference type="Proteomes" id="UP000015101"/>
    </source>
</evidence>
<dbReference type="FunFam" id="3.40.50.720:FF:000258">
    <property type="entry name" value="Hydroxyacyl-coenzyme A dehydrogenase, mitochondrial"/>
    <property type="match status" value="1"/>
</dbReference>
<keyword evidence="9" id="KW-0496">Mitochondrion</keyword>
<dbReference type="InterPro" id="IPR013328">
    <property type="entry name" value="6PGD_dom2"/>
</dbReference>
<dbReference type="InterPro" id="IPR052242">
    <property type="entry name" value="Mito_3-hydroxyacyl-CoA_DH"/>
</dbReference>
<protein>
    <recommendedName>
        <fullName evidence="4">3-hydroxyacyl-CoA dehydrogenase</fullName>
        <ecNumber evidence="4">1.1.1.35</ecNumber>
    </recommendedName>
</protein>
<reference evidence="18" key="1">
    <citation type="submission" date="2012-12" db="EMBL/GenBank/DDBJ databases">
        <authorList>
            <person name="Hellsten U."/>
            <person name="Grimwood J."/>
            <person name="Chapman J.A."/>
            <person name="Shapiro H."/>
            <person name="Aerts A."/>
            <person name="Otillar R.P."/>
            <person name="Terry A.Y."/>
            <person name="Boore J.L."/>
            <person name="Simakov O."/>
            <person name="Marletaz F."/>
            <person name="Cho S.-J."/>
            <person name="Edsinger-Gonzales E."/>
            <person name="Havlak P."/>
            <person name="Kuo D.-H."/>
            <person name="Larsson T."/>
            <person name="Lv J."/>
            <person name="Arendt D."/>
            <person name="Savage R."/>
            <person name="Osoegawa K."/>
            <person name="de Jong P."/>
            <person name="Lindberg D.R."/>
            <person name="Seaver E.C."/>
            <person name="Weisblat D.A."/>
            <person name="Putnam N.H."/>
            <person name="Grigoriev I.V."/>
            <person name="Rokhsar D.S."/>
        </authorList>
    </citation>
    <scope>NUCLEOTIDE SEQUENCE</scope>
</reference>
<evidence type="ECO:0000259" key="15">
    <source>
        <dbReference type="Pfam" id="PF02737"/>
    </source>
</evidence>
<dbReference type="PANTHER" id="PTHR43561:SF3">
    <property type="entry name" value="HYDROXYACYL-COENZYME A DEHYDROGENASE, MITOCHONDRIAL"/>
    <property type="match status" value="1"/>
</dbReference>
<keyword evidence="18" id="KW-1185">Reference proteome</keyword>
<feature type="binding site" evidence="13">
    <location>
        <position position="71"/>
    </location>
    <ligand>
        <name>CoA</name>
        <dbReference type="ChEBI" id="CHEBI:57287"/>
    </ligand>
</feature>
<proteinExistence type="inferred from homology"/>
<dbReference type="SUPFAM" id="SSF51735">
    <property type="entry name" value="NAD(P)-binding Rossmann-fold domains"/>
    <property type="match status" value="1"/>
</dbReference>
<reference evidence="17" key="3">
    <citation type="submission" date="2015-06" db="UniProtKB">
        <authorList>
            <consortium name="EnsemblMetazoa"/>
        </authorList>
    </citation>
    <scope>IDENTIFICATION</scope>
</reference>
<feature type="binding site" evidence="12">
    <location>
        <position position="303"/>
    </location>
    <ligand>
        <name>NAD(+)</name>
        <dbReference type="ChEBI" id="CHEBI:57540"/>
    </ligand>
</feature>
<dbReference type="AlphaFoldDB" id="T1FND8"/>
<reference evidence="16 18" key="2">
    <citation type="journal article" date="2013" name="Nature">
        <title>Insights into bilaterian evolution from three spiralian genomes.</title>
        <authorList>
            <person name="Simakov O."/>
            <person name="Marletaz F."/>
            <person name="Cho S.J."/>
            <person name="Edsinger-Gonzales E."/>
            <person name="Havlak P."/>
            <person name="Hellsten U."/>
            <person name="Kuo D.H."/>
            <person name="Larsson T."/>
            <person name="Lv J."/>
            <person name="Arendt D."/>
            <person name="Savage R."/>
            <person name="Osoegawa K."/>
            <person name="de Jong P."/>
            <person name="Grimwood J."/>
            <person name="Chapman J.A."/>
            <person name="Shapiro H."/>
            <person name="Aerts A."/>
            <person name="Otillar R.P."/>
            <person name="Terry A.Y."/>
            <person name="Boore J.L."/>
            <person name="Grigoriev I.V."/>
            <person name="Lindberg D.R."/>
            <person name="Seaver E.C."/>
            <person name="Weisblat D.A."/>
            <person name="Putnam N.H."/>
            <person name="Rokhsar D.S."/>
        </authorList>
    </citation>
    <scope>NUCLEOTIDE SEQUENCE</scope>
</reference>
<keyword evidence="6" id="KW-0560">Oxidoreductase</keyword>
<dbReference type="InterPro" id="IPR022694">
    <property type="entry name" value="3-OHacyl-CoA_DH"/>
</dbReference>
<dbReference type="Gene3D" id="1.10.1040.10">
    <property type="entry name" value="N-(1-d-carboxylethyl)-l-norvaline Dehydrogenase, domain 2"/>
    <property type="match status" value="1"/>
</dbReference>
<evidence type="ECO:0000256" key="7">
    <source>
        <dbReference type="ARBA" id="ARBA00023027"/>
    </source>
</evidence>
<dbReference type="EnsemblMetazoa" id="HelroT185875">
    <property type="protein sequence ID" value="HelroP185875"/>
    <property type="gene ID" value="HelroG185875"/>
</dbReference>
<feature type="binding site" evidence="12">
    <location>
        <begin position="32"/>
        <end position="37"/>
    </location>
    <ligand>
        <name>NAD(+)</name>
        <dbReference type="ChEBI" id="CHEBI:57540"/>
    </ligand>
</feature>
<evidence type="ECO:0000256" key="13">
    <source>
        <dbReference type="PIRSR" id="PIRSR000105-3"/>
    </source>
</evidence>
<dbReference type="GeneID" id="20210335"/>
<evidence type="ECO:0000259" key="14">
    <source>
        <dbReference type="Pfam" id="PF00725"/>
    </source>
</evidence>
<evidence type="ECO:0000313" key="17">
    <source>
        <dbReference type="EnsemblMetazoa" id="HelroP185875"/>
    </source>
</evidence>
<name>T1FND8_HELRO</name>
<comment type="catalytic activity">
    <reaction evidence="10">
        <text>a (3S)-3-hydroxyacyl-CoA + NAD(+) = a 3-oxoacyl-CoA + NADH + H(+)</text>
        <dbReference type="Rhea" id="RHEA:22432"/>
        <dbReference type="ChEBI" id="CHEBI:15378"/>
        <dbReference type="ChEBI" id="CHEBI:57318"/>
        <dbReference type="ChEBI" id="CHEBI:57540"/>
        <dbReference type="ChEBI" id="CHEBI:57945"/>
        <dbReference type="ChEBI" id="CHEBI:90726"/>
        <dbReference type="EC" id="1.1.1.35"/>
    </reaction>
</comment>
<evidence type="ECO:0000256" key="4">
    <source>
        <dbReference type="ARBA" id="ARBA00013000"/>
    </source>
</evidence>
<evidence type="ECO:0000256" key="9">
    <source>
        <dbReference type="ARBA" id="ARBA00023128"/>
    </source>
</evidence>
<dbReference type="EMBL" id="KB097222">
    <property type="protein sequence ID" value="ESN98124.1"/>
    <property type="molecule type" value="Genomic_DNA"/>
</dbReference>
<feature type="binding site" evidence="12">
    <location>
        <position position="147"/>
    </location>
    <ligand>
        <name>NAD(+)</name>
        <dbReference type="ChEBI" id="CHEBI:57540"/>
    </ligand>
</feature>
<comment type="pathway">
    <text evidence="2">Lipid metabolism; fatty acid beta-oxidation.</text>
</comment>
<sequence length="314" mass="34665">MSFATKLINRHFSTGIKLSNKNVIIKNVTVIGGGIMGGGIAQVAAQTGHNVTLVDVSEDVLKNSKSKIETSLARVVKKLFGDNKEKGELFQKETMGRLNYRTSLVDSVNEADLVVEAVVENIDIKHKVFTQLDSVAPEHTIFASNTSSFLIKDMAKVTKRLDRFGGLHFFNPVTVMKLVEVIKMPETSQETHEALIKFGTTMGKTAVEAKDKDGFIVNRLLIPYLMDSVRMLERGDATARDIDTAMKLGSGHPMGPIELVDYIGLDTCKFALDGWHQKEPNNPTYRPIAMLDKLVSEGKLGVKTGAGFYEYKKK</sequence>
<evidence type="ECO:0000256" key="11">
    <source>
        <dbReference type="PIRSR" id="PIRSR000105-1"/>
    </source>
</evidence>
<dbReference type="KEGG" id="hro:HELRODRAFT_185875"/>
<feature type="binding site" evidence="13">
    <location>
        <position position="147"/>
    </location>
    <ligand>
        <name>CoA</name>
        <dbReference type="ChEBI" id="CHEBI:57287"/>
    </ligand>
</feature>
<dbReference type="GO" id="GO:0003857">
    <property type="term" value="F:(3S)-3-hydroxyacyl-CoA dehydrogenase (NAD+) activity"/>
    <property type="evidence" value="ECO:0000318"/>
    <property type="project" value="GO_Central"/>
</dbReference>
<dbReference type="RefSeq" id="XP_009023815.1">
    <property type="nucleotide sequence ID" value="XM_009025567.1"/>
</dbReference>
<keyword evidence="5" id="KW-0276">Fatty acid metabolism</keyword>